<organism evidence="2 3">
    <name type="scientific">Tetrahymena thermophila (strain SB210)</name>
    <dbReference type="NCBI Taxonomy" id="312017"/>
    <lineage>
        <taxon>Eukaryota</taxon>
        <taxon>Sar</taxon>
        <taxon>Alveolata</taxon>
        <taxon>Ciliophora</taxon>
        <taxon>Intramacronucleata</taxon>
        <taxon>Oligohymenophorea</taxon>
        <taxon>Hymenostomatida</taxon>
        <taxon>Tetrahymenina</taxon>
        <taxon>Tetrahymenidae</taxon>
        <taxon>Tetrahymena</taxon>
    </lineage>
</organism>
<evidence type="ECO:0000313" key="2">
    <source>
        <dbReference type="EMBL" id="EAS06065.1"/>
    </source>
</evidence>
<feature type="region of interest" description="Disordered" evidence="1">
    <location>
        <begin position="573"/>
        <end position="594"/>
    </location>
</feature>
<protein>
    <submittedName>
        <fullName evidence="2">Uncharacterized protein</fullName>
    </submittedName>
</protein>
<keyword evidence="3" id="KW-1185">Reference proteome</keyword>
<evidence type="ECO:0000256" key="1">
    <source>
        <dbReference type="SAM" id="MobiDB-lite"/>
    </source>
</evidence>
<sequence>MSQSSIEKSVYVSKTFSIQSQVGSITSESNASMEKSLQKSSIQSKISNEIYPTPLARAQPPCTDNLNTQNKKKSKWKRFLDLFVCCNKNDDALSQLKQAQAPSSNSAILKNFKGQFYGDQNSDIQSNNSDAKSNGSYLAFQFRTISNSTALKSLLYNVLTFPNKGYQQMNFGHFSFLQLPIWFEQCQYNSKKSFCDLFGACFSGDQILVVQNYLDWEFVSSIAKSYISVLCTFIQYFYNEPQIQQSSNQNIKESNHYSSTIQYNNNSSRLSSSSSNNSNYNINFSNKFSDQIFEKQELQNTEFLNCQNLSSTLNLNLFDKIIIIPTSLKHQVNSFDQSYSMKKEFRVLFSKIFMEYIEQLHKVIFILPKYCKIKEVVQTIYDCYSQSTLQIQELNFGLQFYSFQNELAEVEYIVLQFNQDQHHQTLATITYKIFSNVHQVNSFKKTESSDPKLNKEKNEQIKASNQVVRRSDIKQKIKLEKLENKFFDAKYISQIGQASLKNIQAFLKEINQQFIIQNNAFQYRTHIIDTMLKNNIIQQSFVLTLVKNLQKRDEIKQSNSELFIQSIIRDSNSKKKSDSKQNSNKKQSSSNQQKLAAEFNSSFKKYFLKYSQQYIYNEESSEKIAKYQSATDDCQNSTADHVQNQNTHENHHQTHNSFSRNNNAQSNPTEIISQIEEETNNQDEVLRNSRGKNSSKNRQSKQSDKLSKTEDLQKKSQIGKNKKQLSKSIINEDIFNYTTANKVQDQIKILKELKSVQATESKYCLKQSHIKYIQEVIPEEMINQSKALKNSKLSSS</sequence>
<feature type="region of interest" description="Disordered" evidence="1">
    <location>
        <begin position="645"/>
        <end position="725"/>
    </location>
</feature>
<dbReference type="RefSeq" id="XP_001026310.1">
    <property type="nucleotide sequence ID" value="XM_001026310.1"/>
</dbReference>
<name>Q24E36_TETTS</name>
<feature type="compositionally biased region" description="Basic and acidic residues" evidence="1">
    <location>
        <begin position="701"/>
        <end position="714"/>
    </location>
</feature>
<reference evidence="3" key="1">
    <citation type="journal article" date="2006" name="PLoS Biol.">
        <title>Macronuclear genome sequence of the ciliate Tetrahymena thermophila, a model eukaryote.</title>
        <authorList>
            <person name="Eisen J.A."/>
            <person name="Coyne R.S."/>
            <person name="Wu M."/>
            <person name="Wu D."/>
            <person name="Thiagarajan M."/>
            <person name="Wortman J.R."/>
            <person name="Badger J.H."/>
            <person name="Ren Q."/>
            <person name="Amedeo P."/>
            <person name="Jones K.M."/>
            <person name="Tallon L.J."/>
            <person name="Delcher A.L."/>
            <person name="Salzberg S.L."/>
            <person name="Silva J.C."/>
            <person name="Haas B.J."/>
            <person name="Majoros W.H."/>
            <person name="Farzad M."/>
            <person name="Carlton J.M."/>
            <person name="Smith R.K. Jr."/>
            <person name="Garg J."/>
            <person name="Pearlman R.E."/>
            <person name="Karrer K.M."/>
            <person name="Sun L."/>
            <person name="Manning G."/>
            <person name="Elde N.C."/>
            <person name="Turkewitz A.P."/>
            <person name="Asai D.J."/>
            <person name="Wilkes D.E."/>
            <person name="Wang Y."/>
            <person name="Cai H."/>
            <person name="Collins K."/>
            <person name="Stewart B.A."/>
            <person name="Lee S.R."/>
            <person name="Wilamowska K."/>
            <person name="Weinberg Z."/>
            <person name="Ruzzo W.L."/>
            <person name="Wloga D."/>
            <person name="Gaertig J."/>
            <person name="Frankel J."/>
            <person name="Tsao C.-C."/>
            <person name="Gorovsky M.A."/>
            <person name="Keeling P.J."/>
            <person name="Waller R.F."/>
            <person name="Patron N.J."/>
            <person name="Cherry J.M."/>
            <person name="Stover N.A."/>
            <person name="Krieger C.J."/>
            <person name="del Toro C."/>
            <person name="Ryder H.F."/>
            <person name="Williamson S.C."/>
            <person name="Barbeau R.A."/>
            <person name="Hamilton E.P."/>
            <person name="Orias E."/>
        </authorList>
    </citation>
    <scope>NUCLEOTIDE SEQUENCE [LARGE SCALE GENOMIC DNA]</scope>
    <source>
        <strain evidence="3">SB210</strain>
    </source>
</reference>
<evidence type="ECO:0000313" key="3">
    <source>
        <dbReference type="Proteomes" id="UP000009168"/>
    </source>
</evidence>
<dbReference type="KEGG" id="tet:TTHERM_00853040"/>
<dbReference type="HOGENOM" id="CLU_353210_0_0_1"/>
<dbReference type="InParanoid" id="Q24E36"/>
<dbReference type="GeneID" id="7824452"/>
<feature type="compositionally biased region" description="Basic residues" evidence="1">
    <location>
        <begin position="689"/>
        <end position="699"/>
    </location>
</feature>
<feature type="compositionally biased region" description="Polar residues" evidence="1">
    <location>
        <begin position="657"/>
        <end position="672"/>
    </location>
</feature>
<accession>Q24E36</accession>
<dbReference type="AlphaFoldDB" id="Q24E36"/>
<dbReference type="Proteomes" id="UP000009168">
    <property type="component" value="Unassembled WGS sequence"/>
</dbReference>
<proteinExistence type="predicted"/>
<dbReference type="EMBL" id="GG662311">
    <property type="protein sequence ID" value="EAS06065.1"/>
    <property type="molecule type" value="Genomic_DNA"/>
</dbReference>
<feature type="compositionally biased region" description="Low complexity" evidence="1">
    <location>
        <begin position="580"/>
        <end position="594"/>
    </location>
</feature>
<gene>
    <name evidence="2" type="ORF">TTHERM_00853040</name>
</gene>